<accession>K8FA68</accession>
<feature type="region of interest" description="Disordered" evidence="5">
    <location>
        <begin position="947"/>
        <end position="1049"/>
    </location>
</feature>
<feature type="compositionally biased region" description="Acidic residues" evidence="5">
    <location>
        <begin position="1"/>
        <end position="24"/>
    </location>
</feature>
<dbReference type="InterPro" id="IPR013083">
    <property type="entry name" value="Znf_RING/FYVE/PHD"/>
</dbReference>
<organism evidence="7 8">
    <name type="scientific">Bathycoccus prasinos</name>
    <dbReference type="NCBI Taxonomy" id="41875"/>
    <lineage>
        <taxon>Eukaryota</taxon>
        <taxon>Viridiplantae</taxon>
        <taxon>Chlorophyta</taxon>
        <taxon>Mamiellophyceae</taxon>
        <taxon>Mamiellales</taxon>
        <taxon>Bathycoccaceae</taxon>
        <taxon>Bathycoccus</taxon>
    </lineage>
</organism>
<dbReference type="KEGG" id="bpg:Bathy11g03130"/>
<dbReference type="InterPro" id="IPR001841">
    <property type="entry name" value="Znf_RING"/>
</dbReference>
<dbReference type="Gene3D" id="3.30.40.10">
    <property type="entry name" value="Zinc/RING finger domain, C3HC4 (zinc finger)"/>
    <property type="match status" value="1"/>
</dbReference>
<reference evidence="7 8" key="1">
    <citation type="submission" date="2011-10" db="EMBL/GenBank/DDBJ databases">
        <authorList>
            <person name="Genoscope - CEA"/>
        </authorList>
    </citation>
    <scope>NUCLEOTIDE SEQUENCE [LARGE SCALE GENOMIC DNA]</scope>
    <source>
        <strain evidence="7 8">RCC 1105</strain>
    </source>
</reference>
<evidence type="ECO:0000256" key="3">
    <source>
        <dbReference type="ARBA" id="ARBA00022833"/>
    </source>
</evidence>
<dbReference type="SMART" id="SM00184">
    <property type="entry name" value="RING"/>
    <property type="match status" value="1"/>
</dbReference>
<feature type="compositionally biased region" description="Acidic residues" evidence="5">
    <location>
        <begin position="61"/>
        <end position="83"/>
    </location>
</feature>
<dbReference type="GO" id="GO:0008270">
    <property type="term" value="F:zinc ion binding"/>
    <property type="evidence" value="ECO:0007669"/>
    <property type="project" value="UniProtKB-KW"/>
</dbReference>
<keyword evidence="2 4" id="KW-0863">Zinc-finger</keyword>
<dbReference type="PANTHER" id="PTHR45969:SF69">
    <property type="entry name" value="FINGER DOMAIN PROTEIN, PUTATIVE (AFU_ORTHOLOGUE AFUA_3G12190)-RELATED"/>
    <property type="match status" value="1"/>
</dbReference>
<dbReference type="PROSITE" id="PS50089">
    <property type="entry name" value="ZF_RING_2"/>
    <property type="match status" value="1"/>
</dbReference>
<feature type="compositionally biased region" description="Basic and acidic residues" evidence="5">
    <location>
        <begin position="1021"/>
        <end position="1049"/>
    </location>
</feature>
<evidence type="ECO:0000256" key="5">
    <source>
        <dbReference type="SAM" id="MobiDB-lite"/>
    </source>
</evidence>
<evidence type="ECO:0000313" key="7">
    <source>
        <dbReference type="EMBL" id="CCO18498.1"/>
    </source>
</evidence>
<dbReference type="CDD" id="cd16454">
    <property type="entry name" value="RING-H2_PA-TM-RING"/>
    <property type="match status" value="1"/>
</dbReference>
<protein>
    <recommendedName>
        <fullName evidence="6">RING-type domain-containing protein</fullName>
    </recommendedName>
</protein>
<feature type="domain" description="RING-type" evidence="6">
    <location>
        <begin position="865"/>
        <end position="908"/>
    </location>
</feature>
<dbReference type="eggNOG" id="KOG0800">
    <property type="taxonomic scope" value="Eukaryota"/>
</dbReference>
<dbReference type="Pfam" id="PF13639">
    <property type="entry name" value="zf-RING_2"/>
    <property type="match status" value="1"/>
</dbReference>
<dbReference type="EMBL" id="FO082268">
    <property type="protein sequence ID" value="CCO18498.1"/>
    <property type="molecule type" value="Genomic_DNA"/>
</dbReference>
<dbReference type="STRING" id="41875.K8FA68"/>
<proteinExistence type="predicted"/>
<evidence type="ECO:0000256" key="2">
    <source>
        <dbReference type="ARBA" id="ARBA00022771"/>
    </source>
</evidence>
<gene>
    <name evidence="7" type="ordered locus">Bathy11g03130</name>
</gene>
<dbReference type="GO" id="GO:0061630">
    <property type="term" value="F:ubiquitin protein ligase activity"/>
    <property type="evidence" value="ECO:0007669"/>
    <property type="project" value="TreeGrafter"/>
</dbReference>
<evidence type="ECO:0000256" key="1">
    <source>
        <dbReference type="ARBA" id="ARBA00022723"/>
    </source>
</evidence>
<feature type="compositionally biased region" description="Acidic residues" evidence="5">
    <location>
        <begin position="949"/>
        <end position="981"/>
    </location>
</feature>
<keyword evidence="3" id="KW-0862">Zinc</keyword>
<feature type="region of interest" description="Disordered" evidence="5">
    <location>
        <begin position="52"/>
        <end position="85"/>
    </location>
</feature>
<keyword evidence="8" id="KW-1185">Reference proteome</keyword>
<dbReference type="RefSeq" id="XP_007510153.1">
    <property type="nucleotide sequence ID" value="XM_007510091.1"/>
</dbReference>
<sequence length="1049" mass="120961">MPPTEEDNEDDWEKDDEEEEEQLEEQQQRGDFVEEGLRQRRVWRGEENIDAFNATTTTTSVDDDANVNVNEDDESGREEEEEGGGGVEHVNAIMNGFRLAVESFERSGNVAALAEYTAQLRESFPAELRDVQQQQHLLEHVLPGDAGELRAGITRMRGNLNALSRLVPSTDALGLQGGETSAGMSMDDGARLAYAEAQALMRNASLVHHQTLLANTDVRAGVGEEVPPVDNGLPLGAVESDFDVERAVHADEDERYIDGTGRDEAVNHGIVEDAEEEAEEEADDETVRIWKRFDQLVAKVKMRRTIAFGFEEDDDDESDIEDEPTTSRVEDKKIERDRKLNVPKNWRMSADGIAVPAEHRRGLRSIFIPGRVWFGTIWIPGSEKKSRYTFRVLFWDEERELLVCSHSAQGDEQTFYLHAEEQGEDNDNLKISFRDNETFCDGQVFPNGVIRGQVRQMIRGYEGHYEPANETQNLFELKIAKWTPIPDVESALEKQVNSFRRLGLPFMSAKDAVDYDDPRRREDLRGSRIIEEEVKRTTIDGTRPMKQNRKLVDFYLQRKRWAMSREILPSVKDALLHVKNARDFKKYEQMKRSMLETLVGSTRLLSFPKGFSCFESDVEEIAKCQDNSLGGHVYYDENEMSDADSIALEEEPESNAMMFFNTFYSADFVDYKDNDQARVHLSRAGVSLTFKHEKVPRQATREYHWFQFWEVAKSESELLSASLRETAAELQNEIFATPREKLIDLSKRHRLKHKAHADMSDRICTPQALVWRLVMDAKYLASEKFPPEYPFQVFVREAIRMGMFAHNVMEARMMQAYKLLDDSFNAYANRVPLSEFVNRVTSFQVPASIAPSGRPVTPSTLKNVCAICLVDFEENDRVLTLECNHVFHESCAKEWLFKSSFPSCPNCRKRVNDGVGEYLMASSNEERAELTLLVDCDYVRENFLTTGFVDDDDVNDDEGEEEEEEDEDDYEEEDAEDEQEEEHPYDWVQREMRDVYTLSDLEAQQREEEEEEEEEDAYDWAQREMRDMQHVSEEAQQREEEQEGENRYL</sequence>
<feature type="compositionally biased region" description="Acidic residues" evidence="5">
    <location>
        <begin position="1007"/>
        <end position="1018"/>
    </location>
</feature>
<evidence type="ECO:0000259" key="6">
    <source>
        <dbReference type="PROSITE" id="PS50089"/>
    </source>
</evidence>
<dbReference type="AlphaFoldDB" id="K8FA68"/>
<evidence type="ECO:0000256" key="4">
    <source>
        <dbReference type="PROSITE-ProRule" id="PRU00175"/>
    </source>
</evidence>
<dbReference type="Proteomes" id="UP000198341">
    <property type="component" value="Chromosome 11"/>
</dbReference>
<feature type="region of interest" description="Disordered" evidence="5">
    <location>
        <begin position="1"/>
        <end position="34"/>
    </location>
</feature>
<dbReference type="GeneID" id="19012992"/>
<dbReference type="GO" id="GO:0016567">
    <property type="term" value="P:protein ubiquitination"/>
    <property type="evidence" value="ECO:0007669"/>
    <property type="project" value="TreeGrafter"/>
</dbReference>
<dbReference type="PANTHER" id="PTHR45969">
    <property type="entry name" value="RING ZINC FINGER PROTEIN-RELATED"/>
    <property type="match status" value="1"/>
</dbReference>
<evidence type="ECO:0000313" key="8">
    <source>
        <dbReference type="Proteomes" id="UP000198341"/>
    </source>
</evidence>
<dbReference type="SUPFAM" id="SSF57850">
    <property type="entry name" value="RING/U-box"/>
    <property type="match status" value="1"/>
</dbReference>
<keyword evidence="1" id="KW-0479">Metal-binding</keyword>
<dbReference type="OrthoDB" id="21204at2759"/>
<name>K8FA68_9CHLO</name>
<feature type="compositionally biased region" description="Basic and acidic residues" evidence="5">
    <location>
        <begin position="982"/>
        <end position="994"/>
    </location>
</feature>